<feature type="binding site" evidence="17">
    <location>
        <position position="163"/>
    </location>
    <ligand>
        <name>Mg(2+)</name>
        <dbReference type="ChEBI" id="CHEBI:18420"/>
    </ligand>
</feature>
<evidence type="ECO:0000256" key="7">
    <source>
        <dbReference type="ARBA" id="ARBA00022679"/>
    </source>
</evidence>
<protein>
    <recommendedName>
        <fullName evidence="5 13">Transketolase</fullName>
        <ecNumber evidence="5 13">2.2.1.1</ecNumber>
    </recommendedName>
</protein>
<evidence type="ECO:0000256" key="10">
    <source>
        <dbReference type="ARBA" id="ARBA00022842"/>
    </source>
</evidence>
<feature type="binding site" evidence="17">
    <location>
        <position position="193"/>
    </location>
    <ligand>
        <name>Mg(2+)</name>
        <dbReference type="ChEBI" id="CHEBI:18420"/>
    </ligand>
</feature>
<dbReference type="Gene3D" id="3.40.50.970">
    <property type="match status" value="2"/>
</dbReference>
<comment type="similarity">
    <text evidence="3 19">Belongs to the transketolase family.</text>
</comment>
<dbReference type="Proteomes" id="UP000782519">
    <property type="component" value="Unassembled WGS sequence"/>
</dbReference>
<feature type="binding site" evidence="16">
    <location>
        <position position="442"/>
    </location>
    <ligand>
        <name>thiamine diphosphate</name>
        <dbReference type="ChEBI" id="CHEBI:58937"/>
    </ligand>
</feature>
<dbReference type="GO" id="GO:0019253">
    <property type="term" value="P:reductive pentose-phosphate cycle"/>
    <property type="evidence" value="ECO:0007669"/>
    <property type="project" value="UniProtKB-KW"/>
</dbReference>
<evidence type="ECO:0000256" key="9">
    <source>
        <dbReference type="ARBA" id="ARBA00022837"/>
    </source>
</evidence>
<feature type="binding site" evidence="16">
    <location>
        <position position="164"/>
    </location>
    <ligand>
        <name>thiamine diphosphate</name>
        <dbReference type="ChEBI" id="CHEBI:58937"/>
    </ligand>
</feature>
<dbReference type="FunFam" id="3.40.50.970:FF:000003">
    <property type="entry name" value="Transketolase"/>
    <property type="match status" value="1"/>
</dbReference>
<feature type="binding site" evidence="15">
    <location>
        <position position="36"/>
    </location>
    <ligand>
        <name>substrate</name>
    </ligand>
</feature>
<dbReference type="PANTHER" id="PTHR43522:SF2">
    <property type="entry name" value="TRANSKETOLASE 1-RELATED"/>
    <property type="match status" value="1"/>
</dbReference>
<evidence type="ECO:0000256" key="18">
    <source>
        <dbReference type="PIRSR" id="PIRSR605478-5"/>
    </source>
</evidence>
<keyword evidence="6" id="KW-0113">Calvin cycle</keyword>
<evidence type="ECO:0000259" key="20">
    <source>
        <dbReference type="SMART" id="SM00861"/>
    </source>
</evidence>
<keyword evidence="7 19" id="KW-0808">Transferase</keyword>
<dbReference type="InterPro" id="IPR055152">
    <property type="entry name" value="Transketolase-like_C_2"/>
</dbReference>
<evidence type="ECO:0000256" key="12">
    <source>
        <dbReference type="ARBA" id="ARBA00049473"/>
    </source>
</evidence>
<comment type="cofactor">
    <cofactor evidence="2">
        <name>Co(2+)</name>
        <dbReference type="ChEBI" id="CHEBI:48828"/>
    </cofactor>
</comment>
<dbReference type="FunFam" id="3.40.50.920:FF:000003">
    <property type="entry name" value="Transketolase"/>
    <property type="match status" value="1"/>
</dbReference>
<feature type="binding site" evidence="16">
    <location>
        <position position="76"/>
    </location>
    <ligand>
        <name>thiamine diphosphate</name>
        <dbReference type="ChEBI" id="CHEBI:58937"/>
    </ligand>
</feature>
<dbReference type="FunFam" id="3.40.50.970:FF:000004">
    <property type="entry name" value="Transketolase"/>
    <property type="match status" value="1"/>
</dbReference>
<dbReference type="SUPFAM" id="SSF52518">
    <property type="entry name" value="Thiamin diphosphate-binding fold (THDP-binding)"/>
    <property type="match status" value="2"/>
</dbReference>
<keyword evidence="10 17" id="KW-0460">Magnesium</keyword>
<comment type="subunit">
    <text evidence="4 19">Homodimer.</text>
</comment>
<dbReference type="PROSITE" id="PS00802">
    <property type="entry name" value="TRANSKETOLASE_2"/>
    <property type="match status" value="1"/>
</dbReference>
<evidence type="ECO:0000256" key="15">
    <source>
        <dbReference type="PIRSR" id="PIRSR605478-2"/>
    </source>
</evidence>
<feature type="binding site" evidence="15">
    <location>
        <position position="478"/>
    </location>
    <ligand>
        <name>substrate</name>
    </ligand>
</feature>
<comment type="cofactor">
    <cofactor evidence="19">
        <name>Mg(2+)</name>
        <dbReference type="ChEBI" id="CHEBI:18420"/>
    </cofactor>
    <cofactor evidence="19">
        <name>Ca(2+)</name>
        <dbReference type="ChEBI" id="CHEBI:29108"/>
    </cofactor>
    <cofactor evidence="19">
        <name>Mn(2+)</name>
        <dbReference type="ChEBI" id="CHEBI:29035"/>
    </cofactor>
    <cofactor evidence="19">
        <name>Co(2+)</name>
        <dbReference type="ChEBI" id="CHEBI:48828"/>
    </cofactor>
    <text evidence="19">Binds 1 Mg(2+) ion per subunit. Can also utilize other divalent metal cations, such as Ca(2+), Mn(2+) and Co(2+).</text>
</comment>
<dbReference type="CDD" id="cd07033">
    <property type="entry name" value="TPP_PYR_DXS_TK_like"/>
    <property type="match status" value="1"/>
</dbReference>
<dbReference type="Gene3D" id="3.40.50.920">
    <property type="match status" value="1"/>
</dbReference>
<dbReference type="InterPro" id="IPR005475">
    <property type="entry name" value="Transketolase-like_Pyr-bd"/>
</dbReference>
<dbReference type="InterPro" id="IPR033247">
    <property type="entry name" value="Transketolase_fam"/>
</dbReference>
<evidence type="ECO:0000256" key="3">
    <source>
        <dbReference type="ARBA" id="ARBA00007131"/>
    </source>
</evidence>
<dbReference type="PANTHER" id="PTHR43522">
    <property type="entry name" value="TRANSKETOLASE"/>
    <property type="match status" value="1"/>
</dbReference>
<dbReference type="Pfam" id="PF02779">
    <property type="entry name" value="Transket_pyr"/>
    <property type="match status" value="1"/>
</dbReference>
<feature type="binding site" evidence="15">
    <location>
        <position position="362"/>
    </location>
    <ligand>
        <name>substrate</name>
    </ligand>
</feature>
<dbReference type="EMBL" id="JACRJB010000078">
    <property type="protein sequence ID" value="MBI5133023.1"/>
    <property type="molecule type" value="Genomic_DNA"/>
</dbReference>
<feature type="binding site" evidence="15">
    <location>
        <position position="389"/>
    </location>
    <ligand>
        <name>substrate</name>
    </ligand>
</feature>
<dbReference type="InterPro" id="IPR005474">
    <property type="entry name" value="Transketolase_N"/>
</dbReference>
<evidence type="ECO:0000256" key="19">
    <source>
        <dbReference type="RuleBase" id="RU004996"/>
    </source>
</evidence>
<evidence type="ECO:0000256" key="14">
    <source>
        <dbReference type="PIRSR" id="PIRSR605478-1"/>
    </source>
</evidence>
<keyword evidence="8 17" id="KW-0479">Metal-binding</keyword>
<feature type="binding site" evidence="17">
    <location>
        <position position="195"/>
    </location>
    <ligand>
        <name>Mg(2+)</name>
        <dbReference type="ChEBI" id="CHEBI:18420"/>
    </ligand>
</feature>
<evidence type="ECO:0000256" key="2">
    <source>
        <dbReference type="ARBA" id="ARBA00001941"/>
    </source>
</evidence>
<dbReference type="GO" id="GO:0046872">
    <property type="term" value="F:metal ion binding"/>
    <property type="evidence" value="ECO:0007669"/>
    <property type="project" value="UniProtKB-KW"/>
</dbReference>
<dbReference type="Pfam" id="PF22613">
    <property type="entry name" value="Transketolase_C_1"/>
    <property type="match status" value="1"/>
</dbReference>
<dbReference type="EC" id="2.2.1.1" evidence="5 13"/>
<feature type="binding site" evidence="15">
    <location>
        <position position="525"/>
    </location>
    <ligand>
        <name>substrate</name>
    </ligand>
</feature>
<keyword evidence="9 19" id="KW-0106">Calcium</keyword>
<evidence type="ECO:0000256" key="11">
    <source>
        <dbReference type="ARBA" id="ARBA00023052"/>
    </source>
</evidence>
<accession>A0A933S6Q4</accession>
<dbReference type="GO" id="GO:0004802">
    <property type="term" value="F:transketolase activity"/>
    <property type="evidence" value="ECO:0007669"/>
    <property type="project" value="UniProtKB-UniRule"/>
</dbReference>
<comment type="function">
    <text evidence="19">Catalyzes the transfer of a two-carbon ketol group from a ketose donor to an aldose acceptor, via a covalent intermediate with the cofactor thiamine pyrophosphate.</text>
</comment>
<comment type="caution">
    <text evidence="21">The sequence shown here is derived from an EMBL/GenBank/DDBJ whole genome shotgun (WGS) entry which is preliminary data.</text>
</comment>
<dbReference type="SMART" id="SM00861">
    <property type="entry name" value="Transket_pyr"/>
    <property type="match status" value="1"/>
</dbReference>
<comment type="cofactor">
    <cofactor evidence="17">
        <name>Mg(2+)</name>
        <dbReference type="ChEBI" id="CHEBI:18420"/>
    </cofactor>
    <text evidence="17">Binds 1 Mg(2+) ion per subunit. Can also utilize other divalent metal cations, such as Ca(2+), Mn(2+) and Co(2+).</text>
</comment>
<comment type="catalytic activity">
    <reaction evidence="12 19">
        <text>D-sedoheptulose 7-phosphate + D-glyceraldehyde 3-phosphate = aldehydo-D-ribose 5-phosphate + D-xylulose 5-phosphate</text>
        <dbReference type="Rhea" id="RHEA:10508"/>
        <dbReference type="ChEBI" id="CHEBI:57483"/>
        <dbReference type="ChEBI" id="CHEBI:57737"/>
        <dbReference type="ChEBI" id="CHEBI:58273"/>
        <dbReference type="ChEBI" id="CHEBI:59776"/>
        <dbReference type="EC" id="2.2.1.1"/>
    </reaction>
</comment>
<dbReference type="AlphaFoldDB" id="A0A933S6Q4"/>
<dbReference type="GO" id="GO:0009052">
    <property type="term" value="P:pentose-phosphate shunt, non-oxidative branch"/>
    <property type="evidence" value="ECO:0007669"/>
    <property type="project" value="UniProtKB-ARBA"/>
</dbReference>
<feature type="binding site" evidence="15">
    <location>
        <position position="466"/>
    </location>
    <ligand>
        <name>substrate</name>
    </ligand>
</feature>
<evidence type="ECO:0000256" key="1">
    <source>
        <dbReference type="ARBA" id="ARBA00001913"/>
    </source>
</evidence>
<dbReference type="PROSITE" id="PS00801">
    <property type="entry name" value="TRANSKETOLASE_1"/>
    <property type="match status" value="1"/>
</dbReference>
<proteinExistence type="inferred from homology"/>
<evidence type="ECO:0000256" key="16">
    <source>
        <dbReference type="PIRSR" id="PIRSR605478-3"/>
    </source>
</evidence>
<feature type="binding site" evidence="15">
    <location>
        <position position="474"/>
    </location>
    <ligand>
        <name>substrate</name>
    </ligand>
</feature>
<name>A0A933S6Q4_RHOPL</name>
<organism evidence="21 22">
    <name type="scientific">Rhodopseudomonas palustris</name>
    <dbReference type="NCBI Taxonomy" id="1076"/>
    <lineage>
        <taxon>Bacteria</taxon>
        <taxon>Pseudomonadati</taxon>
        <taxon>Pseudomonadota</taxon>
        <taxon>Alphaproteobacteria</taxon>
        <taxon>Hyphomicrobiales</taxon>
        <taxon>Nitrobacteraceae</taxon>
        <taxon>Rhodopseudomonas</taxon>
    </lineage>
</organism>
<dbReference type="InterPro" id="IPR020826">
    <property type="entry name" value="Transketolase_BS"/>
</dbReference>
<gene>
    <name evidence="21" type="primary">tkt</name>
    <name evidence="21" type="ORF">HZA66_26590</name>
</gene>
<evidence type="ECO:0000256" key="17">
    <source>
        <dbReference type="PIRSR" id="PIRSR605478-4"/>
    </source>
</evidence>
<feature type="binding site" evidence="16">
    <location>
        <position position="193"/>
    </location>
    <ligand>
        <name>thiamine diphosphate</name>
        <dbReference type="ChEBI" id="CHEBI:58937"/>
    </ligand>
</feature>
<evidence type="ECO:0000313" key="21">
    <source>
        <dbReference type="EMBL" id="MBI5133023.1"/>
    </source>
</evidence>
<dbReference type="InterPro" id="IPR009014">
    <property type="entry name" value="Transketo_C/PFOR_II"/>
</dbReference>
<dbReference type="InterPro" id="IPR005478">
    <property type="entry name" value="Transketolase_bac-like"/>
</dbReference>
<feature type="binding site" evidence="16">
    <location>
        <begin position="125"/>
        <end position="127"/>
    </location>
    <ligand>
        <name>thiamine diphosphate</name>
        <dbReference type="ChEBI" id="CHEBI:58937"/>
    </ligand>
</feature>
<dbReference type="CDD" id="cd02012">
    <property type="entry name" value="TPP_TK"/>
    <property type="match status" value="1"/>
</dbReference>
<evidence type="ECO:0000256" key="6">
    <source>
        <dbReference type="ARBA" id="ARBA00022567"/>
    </source>
</evidence>
<keyword evidence="11 16" id="KW-0786">Thiamine pyrophosphate</keyword>
<evidence type="ECO:0000256" key="5">
    <source>
        <dbReference type="ARBA" id="ARBA00013152"/>
    </source>
</evidence>
<feature type="active site" description="Proton donor" evidence="14">
    <location>
        <position position="416"/>
    </location>
</feature>
<comment type="cofactor">
    <cofactor evidence="16">
        <name>thiamine diphosphate</name>
        <dbReference type="ChEBI" id="CHEBI:58937"/>
    </cofactor>
    <text evidence="16">Binds 1 thiamine pyrophosphate per subunit. During the reaction, the substrate forms a covalent intermediate with the cofactor.</text>
</comment>
<evidence type="ECO:0000256" key="4">
    <source>
        <dbReference type="ARBA" id="ARBA00011738"/>
    </source>
</evidence>
<dbReference type="NCBIfam" id="TIGR00232">
    <property type="entry name" value="tktlase_bact"/>
    <property type="match status" value="1"/>
</dbReference>
<feature type="binding site" evidence="15">
    <location>
        <position position="267"/>
    </location>
    <ligand>
        <name>substrate</name>
    </ligand>
</feature>
<comment type="cofactor">
    <cofactor evidence="1">
        <name>Ca(2+)</name>
        <dbReference type="ChEBI" id="CHEBI:29108"/>
    </cofactor>
</comment>
<sequence>MNIPARELHDQVSHGDMANAVRFLAIDAVEKAKSGHPGMPMGMADVATVLFTRFLKFDAADPTWPDRDRFVLSAGHGSMLLYALLHLTGYADVTTDELKAFRQWGSKTPGHPEYGHTAGVETTTGPLGQGLATSVGMALAERMMNARYGDALVDHFTYVIAGDGCLMEGVSHEAISLAGHLKLNRLIVLWDDNHISIDGETSLSCSDDQLARFAASGWATTRVDGHDPEAVAAAIEQAKKSDRPSLIACRTTIGFGSPKVAGTEKAHGAPLGADEVEKTRAALNWPYPPFEVPDAILARWREAGSRGKAAHQAWTERLGSLDAATRAGFENVLAGKLSADYEPALKALIAGFAAEQPSIATRQASQLTINALVPASPNLLGGSADLTHSNLTHAKGSASVKPGAYGGGYLHYGIREFGMAAAMNGIALHGGFIPYGGTFLVFADYSRPAIRLAALMGVRVIHVMTHDSIGLGEDGPTHQPVEHVASLRAIPNVLVFRPADAIETAQAWDAALKQHSRPSVLALSRQALPMLPRPNGVIDNPVSRGAYLVIDPGQRDVTLIATGSEVSLALEAARKLEADGIKAAVVSAPCFELFAEQDDAYRSSVLGTAPRIGVEAARDIDWRRWIGDGGAFVGMTGFGASAPAPVLYQKFGITADAVTDAAKAAIASSKH</sequence>
<evidence type="ECO:0000313" key="22">
    <source>
        <dbReference type="Proteomes" id="UP000782519"/>
    </source>
</evidence>
<reference evidence="21" key="1">
    <citation type="submission" date="2020-07" db="EMBL/GenBank/DDBJ databases">
        <title>Huge and variable diversity of episymbiotic CPR bacteria and DPANN archaea in groundwater ecosystems.</title>
        <authorList>
            <person name="He C.Y."/>
            <person name="Keren R."/>
            <person name="Whittaker M."/>
            <person name="Farag I.F."/>
            <person name="Doudna J."/>
            <person name="Cate J.H.D."/>
            <person name="Banfield J.F."/>
        </authorList>
    </citation>
    <scope>NUCLEOTIDE SEQUENCE</scope>
    <source>
        <strain evidence="21">NC_groundwater_1818_Pr3_B-0.1um_66_35</strain>
    </source>
</reference>
<dbReference type="Pfam" id="PF00456">
    <property type="entry name" value="Transketolase_N"/>
    <property type="match status" value="1"/>
</dbReference>
<dbReference type="InterPro" id="IPR049557">
    <property type="entry name" value="Transketolase_CS"/>
</dbReference>
<feature type="site" description="Important for catalytic activity" evidence="18">
    <location>
        <position position="36"/>
    </location>
</feature>
<dbReference type="InterPro" id="IPR029061">
    <property type="entry name" value="THDP-binding"/>
</dbReference>
<feature type="domain" description="Transketolase-like pyrimidine-binding" evidence="20">
    <location>
        <begin position="359"/>
        <end position="530"/>
    </location>
</feature>
<feature type="site" description="Important for catalytic activity" evidence="18">
    <location>
        <position position="267"/>
    </location>
</feature>
<evidence type="ECO:0000256" key="13">
    <source>
        <dbReference type="NCBIfam" id="TIGR00232"/>
    </source>
</evidence>
<dbReference type="GO" id="GO:0005829">
    <property type="term" value="C:cytosol"/>
    <property type="evidence" value="ECO:0007669"/>
    <property type="project" value="TreeGrafter"/>
</dbReference>
<feature type="binding site" evidence="16">
    <location>
        <position position="267"/>
    </location>
    <ligand>
        <name>thiamine diphosphate</name>
        <dbReference type="ChEBI" id="CHEBI:58937"/>
    </ligand>
</feature>
<evidence type="ECO:0000256" key="8">
    <source>
        <dbReference type="ARBA" id="ARBA00022723"/>
    </source>
</evidence>
<dbReference type="SUPFAM" id="SSF52922">
    <property type="entry name" value="TK C-terminal domain-like"/>
    <property type="match status" value="1"/>
</dbReference>